<evidence type="ECO:0000256" key="8">
    <source>
        <dbReference type="ARBA" id="ARBA00022691"/>
    </source>
</evidence>
<evidence type="ECO:0000313" key="14">
    <source>
        <dbReference type="Proteomes" id="UP000094236"/>
    </source>
</evidence>
<evidence type="ECO:0000256" key="4">
    <source>
        <dbReference type="ARBA" id="ARBA00017788"/>
    </source>
</evidence>
<dbReference type="STRING" id="669874.A0A1E4TTC7"/>
<keyword evidence="8 11" id="KW-0949">S-adenosyl-L-methionine</keyword>
<dbReference type="Proteomes" id="UP000094236">
    <property type="component" value="Unassembled WGS sequence"/>
</dbReference>
<name>A0A1E4TTC7_PACTA</name>
<reference evidence="14" key="1">
    <citation type="submission" date="2016-05" db="EMBL/GenBank/DDBJ databases">
        <title>Comparative genomics of biotechnologically important yeasts.</title>
        <authorList>
            <consortium name="DOE Joint Genome Institute"/>
            <person name="Riley R."/>
            <person name="Haridas S."/>
            <person name="Wolfe K.H."/>
            <person name="Lopes M.R."/>
            <person name="Hittinger C.T."/>
            <person name="Goker M."/>
            <person name="Salamov A."/>
            <person name="Wisecaver J."/>
            <person name="Long T.M."/>
            <person name="Aerts A.L."/>
            <person name="Barry K."/>
            <person name="Choi C."/>
            <person name="Clum A."/>
            <person name="Coughlan A.Y."/>
            <person name="Deshpande S."/>
            <person name="Douglass A.P."/>
            <person name="Hanson S.J."/>
            <person name="Klenk H.-P."/>
            <person name="Labutti K."/>
            <person name="Lapidus A."/>
            <person name="Lindquist E."/>
            <person name="Lipzen A."/>
            <person name="Meier-Kolthoff J.P."/>
            <person name="Ohm R.A."/>
            <person name="Otillar R.P."/>
            <person name="Pangilinan J."/>
            <person name="Peng Y."/>
            <person name="Rokas A."/>
            <person name="Rosa C.A."/>
            <person name="Scheuner C."/>
            <person name="Sibirny A.A."/>
            <person name="Slot J.C."/>
            <person name="Stielow J.B."/>
            <person name="Sun H."/>
            <person name="Kurtzman C.P."/>
            <person name="Blackwell M."/>
            <person name="Grigoriev I.V."/>
            <person name="Jeffries T.W."/>
        </authorList>
    </citation>
    <scope>NUCLEOTIDE SEQUENCE [LARGE SCALE GENOMIC DNA]</scope>
    <source>
        <strain evidence="14">NRRL Y-2460</strain>
    </source>
</reference>
<evidence type="ECO:0000313" key="13">
    <source>
        <dbReference type="EMBL" id="ODV94974.1"/>
    </source>
</evidence>
<comment type="similarity">
    <text evidence="2 11">Belongs to the TRM44 family.</text>
</comment>
<dbReference type="GO" id="GO:0141101">
    <property type="term" value="F:tRNA(Ser) (uridine(44)-2'-O-)-methyltransferase activity"/>
    <property type="evidence" value="ECO:0007669"/>
    <property type="project" value="UniProtKB-EC"/>
</dbReference>
<evidence type="ECO:0000256" key="9">
    <source>
        <dbReference type="ARBA" id="ARBA00022694"/>
    </source>
</evidence>
<dbReference type="InterPro" id="IPR011671">
    <property type="entry name" value="tRNA_uracil_MeTrfase"/>
</dbReference>
<evidence type="ECO:0000256" key="5">
    <source>
        <dbReference type="ARBA" id="ARBA00022490"/>
    </source>
</evidence>
<comment type="function">
    <text evidence="11">Adenosyl-L-methionine (AdoMet)-dependent tRNA (uracil-O(2)-)-methyltransferase.</text>
</comment>
<evidence type="ECO:0000256" key="7">
    <source>
        <dbReference type="ARBA" id="ARBA00022679"/>
    </source>
</evidence>
<comment type="subcellular location">
    <subcellularLocation>
        <location evidence="1 11">Cytoplasm</location>
    </subcellularLocation>
</comment>
<feature type="region of interest" description="Disordered" evidence="12">
    <location>
        <begin position="399"/>
        <end position="421"/>
    </location>
</feature>
<evidence type="ECO:0000256" key="1">
    <source>
        <dbReference type="ARBA" id="ARBA00004496"/>
    </source>
</evidence>
<organism evidence="13 14">
    <name type="scientific">Pachysolen tannophilus NRRL Y-2460</name>
    <dbReference type="NCBI Taxonomy" id="669874"/>
    <lineage>
        <taxon>Eukaryota</taxon>
        <taxon>Fungi</taxon>
        <taxon>Dikarya</taxon>
        <taxon>Ascomycota</taxon>
        <taxon>Saccharomycotina</taxon>
        <taxon>Pichiomycetes</taxon>
        <taxon>Pachysolenaceae</taxon>
        <taxon>Pachysolen</taxon>
    </lineage>
</organism>
<dbReference type="EMBL" id="KV454015">
    <property type="protein sequence ID" value="ODV94974.1"/>
    <property type="molecule type" value="Genomic_DNA"/>
</dbReference>
<evidence type="ECO:0000256" key="6">
    <source>
        <dbReference type="ARBA" id="ARBA00022603"/>
    </source>
</evidence>
<dbReference type="Pfam" id="PF07757">
    <property type="entry name" value="AdoMet_MTase"/>
    <property type="match status" value="1"/>
</dbReference>
<protein>
    <recommendedName>
        <fullName evidence="4 11">tRNA (uracil-O(2)-)-methyltransferase</fullName>
        <ecNumber evidence="3 11">2.1.1.211</ecNumber>
    </recommendedName>
</protein>
<comment type="catalytic activity">
    <reaction evidence="10 11">
        <text>uridine(44) in tRNA(Ser) + S-adenosyl-L-methionine = 2'-O-methyluridine(44) in tRNA(Ser) + S-adenosyl-L-homocysteine + H(+)</text>
        <dbReference type="Rhea" id="RHEA:43100"/>
        <dbReference type="Rhea" id="RHEA-COMP:10339"/>
        <dbReference type="Rhea" id="RHEA-COMP:10340"/>
        <dbReference type="ChEBI" id="CHEBI:15378"/>
        <dbReference type="ChEBI" id="CHEBI:57856"/>
        <dbReference type="ChEBI" id="CHEBI:59789"/>
        <dbReference type="ChEBI" id="CHEBI:65315"/>
        <dbReference type="ChEBI" id="CHEBI:74478"/>
        <dbReference type="EC" id="2.1.1.211"/>
    </reaction>
</comment>
<dbReference type="EC" id="2.1.1.211" evidence="3 11"/>
<keyword evidence="14" id="KW-1185">Reference proteome</keyword>
<keyword evidence="5 11" id="KW-0963">Cytoplasm</keyword>
<evidence type="ECO:0000256" key="10">
    <source>
        <dbReference type="ARBA" id="ARBA00047957"/>
    </source>
</evidence>
<evidence type="ECO:0000256" key="12">
    <source>
        <dbReference type="SAM" id="MobiDB-lite"/>
    </source>
</evidence>
<accession>A0A1E4TTC7</accession>
<dbReference type="GO" id="GO:0005737">
    <property type="term" value="C:cytoplasm"/>
    <property type="evidence" value="ECO:0007669"/>
    <property type="project" value="UniProtKB-SubCell"/>
</dbReference>
<proteinExistence type="inferred from homology"/>
<dbReference type="AlphaFoldDB" id="A0A1E4TTC7"/>
<dbReference type="PANTHER" id="PTHR21210">
    <property type="entry name" value="TRNA (URACIL-O(2)-)-METHYLTRANSFERASE-RELATED"/>
    <property type="match status" value="1"/>
</dbReference>
<keyword evidence="9 11" id="KW-0819">tRNA processing</keyword>
<dbReference type="OrthoDB" id="10047021at2759"/>
<evidence type="ECO:0000256" key="11">
    <source>
        <dbReference type="RuleBase" id="RU368004"/>
    </source>
</evidence>
<evidence type="ECO:0000256" key="2">
    <source>
        <dbReference type="ARBA" id="ARBA00009056"/>
    </source>
</evidence>
<dbReference type="PANTHER" id="PTHR21210:SF0">
    <property type="entry name" value="TRNA (URACIL-O(2)-)-METHYLTRANSFERASE-RELATED"/>
    <property type="match status" value="1"/>
</dbReference>
<sequence>MSSSPMSAATGSDETPNIINEESVLGPEWCGVFESTVDFKQNHFEVAMSNLIKQPNINSTVILRTDILKEIGYDNEAEGNPVVKDFLDKELINSKPELELADGTTNNESSVLEKNLDDLEIREIPCSLPLIPKSKIVRRIIPRNPFKDFIINQTCLVLTNNNEQCTLVVYIPHIDNEQDSPFYLPPVYAVGILFMKDKLSLHYLPFNYTVPEALIKLKKLEPSERPIRIAFRLLQTAKKHSTGVMNGYQKRVQHDLVVSKVAFQDRYIYLKKKYCKELVENWCESTDPKKHVFEDIAIAAFLIELWIKIYNNSKDSFEFRDLGCGNGLLVHILTLEGYKGIGIDARARKSWKKAYPVEVQQKLKEQVVIPSVLLRPHPVFWKMNPHIQDNGRIFQIPINNNNNHGNAHNRKKSENGNDDIDVPIVVPDGNVPIMAYYSSANLLQSPQVNTAEFPKNTFIIGNHSDELTCWIPLLGYPFMVIPCCSHALNGARVRYTPSMKKRNIPGSSSTYASLCDKVEQISEMVGWKVQHEMLRIPSTRNMAIIGYEKFRGNFYNIYDVLAMEGSAEGWVENSMALMKRAPRNH</sequence>
<gene>
    <name evidence="13" type="ORF">PACTADRAFT_50811</name>
</gene>
<keyword evidence="7 11" id="KW-0808">Transferase</keyword>
<keyword evidence="6 11" id="KW-0489">Methyltransferase</keyword>
<evidence type="ECO:0000256" key="3">
    <source>
        <dbReference type="ARBA" id="ARBA00012795"/>
    </source>
</evidence>
<dbReference type="GO" id="GO:0002128">
    <property type="term" value="P:tRNA nucleoside ribose methylation"/>
    <property type="evidence" value="ECO:0007669"/>
    <property type="project" value="EnsemblFungi"/>
</dbReference>